<accession>A0A538S976</accession>
<feature type="transmembrane region" description="Helical" evidence="1">
    <location>
        <begin position="12"/>
        <end position="34"/>
    </location>
</feature>
<keyword evidence="1" id="KW-1133">Transmembrane helix</keyword>
<sequence length="135" mass="14980">MNRRISRQRSERGITLIEVLIAIVVMTTGILALGRLIPAATHGQVSDKLLTQASGYAQQKVEDLQVLTWSDPALTDGRHPAGTANEVLGTIGSWQRHYDVSTLASPLDNLRKITVTVEWIYPDLRSDTAITYVRR</sequence>
<dbReference type="AlphaFoldDB" id="A0A538S976"/>
<protein>
    <recommendedName>
        <fullName evidence="4">Prepilin-type N-terminal cleavage/methylation domain-containing protein</fullName>
    </recommendedName>
</protein>
<evidence type="ECO:0000256" key="1">
    <source>
        <dbReference type="SAM" id="Phobius"/>
    </source>
</evidence>
<name>A0A538S976_UNCEI</name>
<evidence type="ECO:0000313" key="2">
    <source>
        <dbReference type="EMBL" id="TMQ47930.1"/>
    </source>
</evidence>
<organism evidence="2 3">
    <name type="scientific">Eiseniibacteriota bacterium</name>
    <dbReference type="NCBI Taxonomy" id="2212470"/>
    <lineage>
        <taxon>Bacteria</taxon>
        <taxon>Candidatus Eiseniibacteriota</taxon>
    </lineage>
</organism>
<dbReference type="EMBL" id="VBOS01000503">
    <property type="protein sequence ID" value="TMQ47930.1"/>
    <property type="molecule type" value="Genomic_DNA"/>
</dbReference>
<gene>
    <name evidence="2" type="ORF">E6K72_13490</name>
</gene>
<proteinExistence type="predicted"/>
<evidence type="ECO:0000313" key="3">
    <source>
        <dbReference type="Proteomes" id="UP000317716"/>
    </source>
</evidence>
<comment type="caution">
    <text evidence="2">The sequence shown here is derived from an EMBL/GenBank/DDBJ whole genome shotgun (WGS) entry which is preliminary data.</text>
</comment>
<dbReference type="Proteomes" id="UP000317716">
    <property type="component" value="Unassembled WGS sequence"/>
</dbReference>
<evidence type="ECO:0008006" key="4">
    <source>
        <dbReference type="Google" id="ProtNLM"/>
    </source>
</evidence>
<dbReference type="PROSITE" id="PS00409">
    <property type="entry name" value="PROKAR_NTER_METHYL"/>
    <property type="match status" value="1"/>
</dbReference>
<keyword evidence="1" id="KW-0472">Membrane</keyword>
<dbReference type="Pfam" id="PF07963">
    <property type="entry name" value="N_methyl"/>
    <property type="match status" value="1"/>
</dbReference>
<keyword evidence="1" id="KW-0812">Transmembrane</keyword>
<dbReference type="InterPro" id="IPR012902">
    <property type="entry name" value="N_methyl_site"/>
</dbReference>
<reference evidence="2 3" key="1">
    <citation type="journal article" date="2019" name="Nat. Microbiol.">
        <title>Mediterranean grassland soil C-N compound turnover is dependent on rainfall and depth, and is mediated by genomically divergent microorganisms.</title>
        <authorList>
            <person name="Diamond S."/>
            <person name="Andeer P.F."/>
            <person name="Li Z."/>
            <person name="Crits-Christoph A."/>
            <person name="Burstein D."/>
            <person name="Anantharaman K."/>
            <person name="Lane K.R."/>
            <person name="Thomas B.C."/>
            <person name="Pan C."/>
            <person name="Northen T.R."/>
            <person name="Banfield J.F."/>
        </authorList>
    </citation>
    <scope>NUCLEOTIDE SEQUENCE [LARGE SCALE GENOMIC DNA]</scope>
    <source>
        <strain evidence="2">WS_2</strain>
    </source>
</reference>